<organism evidence="2 3">
    <name type="scientific">Devosia neptuniae</name>
    <dbReference type="NCBI Taxonomy" id="191302"/>
    <lineage>
        <taxon>Bacteria</taxon>
        <taxon>Pseudomonadati</taxon>
        <taxon>Pseudomonadota</taxon>
        <taxon>Alphaproteobacteria</taxon>
        <taxon>Hyphomicrobiales</taxon>
        <taxon>Devosiaceae</taxon>
        <taxon>Devosia</taxon>
    </lineage>
</organism>
<keyword evidence="2" id="KW-0560">Oxidoreductase</keyword>
<dbReference type="InterPro" id="IPR011008">
    <property type="entry name" value="Dimeric_a/b-barrel"/>
</dbReference>
<protein>
    <submittedName>
        <fullName evidence="2">Antibiotic biosynthesis monooxygenase</fullName>
    </submittedName>
</protein>
<proteinExistence type="predicted"/>
<feature type="domain" description="ABM" evidence="1">
    <location>
        <begin position="15"/>
        <end position="77"/>
    </location>
</feature>
<evidence type="ECO:0000313" key="3">
    <source>
        <dbReference type="Proteomes" id="UP001061862"/>
    </source>
</evidence>
<dbReference type="InterPro" id="IPR007138">
    <property type="entry name" value="ABM_dom"/>
</dbReference>
<sequence>MNAHTQLQHGSVYRIDKFAVPVAAREEFLAQIEETKVFLDTQAGCLQNLVLEVQSGSDRFNFLTVVEWDSAAAFEKAKAAMGEVRRVSGFDPRAFLGRLGVEADMSNYGVIG</sequence>
<dbReference type="Gene3D" id="3.30.70.100">
    <property type="match status" value="1"/>
</dbReference>
<evidence type="ECO:0000259" key="1">
    <source>
        <dbReference type="Pfam" id="PF03992"/>
    </source>
</evidence>
<dbReference type="GO" id="GO:0004497">
    <property type="term" value="F:monooxygenase activity"/>
    <property type="evidence" value="ECO:0007669"/>
    <property type="project" value="UniProtKB-KW"/>
</dbReference>
<reference evidence="2 3" key="1">
    <citation type="submission" date="2022-09" db="EMBL/GenBank/DDBJ databases">
        <title>Interaction between co-microsymbionts with complementary sets of symbiotic genes in legume-rhizobium systems.</title>
        <authorList>
            <person name="Safronova V."/>
            <person name="Sazanova A."/>
            <person name="Afonin A."/>
            <person name="Chirak E."/>
        </authorList>
    </citation>
    <scope>NUCLEOTIDE SEQUENCE [LARGE SCALE GENOMIC DNA]</scope>
    <source>
        <strain evidence="2 3">A18/4-1</strain>
    </source>
</reference>
<dbReference type="RefSeq" id="WP_262168443.1">
    <property type="nucleotide sequence ID" value="NZ_CP104965.1"/>
</dbReference>
<evidence type="ECO:0000313" key="2">
    <source>
        <dbReference type="EMBL" id="UXN69809.1"/>
    </source>
</evidence>
<dbReference type="Pfam" id="PF03992">
    <property type="entry name" value="ABM"/>
    <property type="match status" value="1"/>
</dbReference>
<keyword evidence="2" id="KW-0503">Monooxygenase</keyword>
<keyword evidence="3" id="KW-1185">Reference proteome</keyword>
<dbReference type="SUPFAM" id="SSF54909">
    <property type="entry name" value="Dimeric alpha+beta barrel"/>
    <property type="match status" value="1"/>
</dbReference>
<dbReference type="EMBL" id="CP104965">
    <property type="protein sequence ID" value="UXN69809.1"/>
    <property type="molecule type" value="Genomic_DNA"/>
</dbReference>
<name>A0ABY6CCC3_9HYPH</name>
<dbReference type="Proteomes" id="UP001061862">
    <property type="component" value="Chromosome"/>
</dbReference>
<accession>A0ABY6CCC3</accession>
<gene>
    <name evidence="2" type="ORF">N8A98_21795</name>
</gene>